<dbReference type="EMBL" id="JBITGY010000013">
    <property type="protein sequence ID" value="MFI6504043.1"/>
    <property type="molecule type" value="Genomic_DNA"/>
</dbReference>
<proteinExistence type="predicted"/>
<evidence type="ECO:0000259" key="1">
    <source>
        <dbReference type="Pfam" id="PF13518"/>
    </source>
</evidence>
<evidence type="ECO:0000313" key="2">
    <source>
        <dbReference type="EMBL" id="MFI6504043.1"/>
    </source>
</evidence>
<protein>
    <submittedName>
        <fullName evidence="2">Transposase</fullName>
    </submittedName>
</protein>
<dbReference type="Proteomes" id="UP001612741">
    <property type="component" value="Unassembled WGS sequence"/>
</dbReference>
<name>A0ABW7Z7G3_9ACTN</name>
<comment type="caution">
    <text evidence="2">The sequence shown here is derived from an EMBL/GenBank/DDBJ whole genome shotgun (WGS) entry which is preliminary data.</text>
</comment>
<dbReference type="InterPro" id="IPR055247">
    <property type="entry name" value="InsJ-like_HTH"/>
</dbReference>
<keyword evidence="3" id="KW-1185">Reference proteome</keyword>
<organism evidence="2 3">
    <name type="scientific">Nonomuraea typhae</name>
    <dbReference type="NCBI Taxonomy" id="2603600"/>
    <lineage>
        <taxon>Bacteria</taxon>
        <taxon>Bacillati</taxon>
        <taxon>Actinomycetota</taxon>
        <taxon>Actinomycetes</taxon>
        <taxon>Streptosporangiales</taxon>
        <taxon>Streptosporangiaceae</taxon>
        <taxon>Nonomuraea</taxon>
    </lineage>
</organism>
<dbReference type="InterPro" id="IPR036388">
    <property type="entry name" value="WH-like_DNA-bd_sf"/>
</dbReference>
<dbReference type="Gene3D" id="1.10.10.10">
    <property type="entry name" value="Winged helix-like DNA-binding domain superfamily/Winged helix DNA-binding domain"/>
    <property type="match status" value="1"/>
</dbReference>
<feature type="domain" description="Insertion element IS150 protein InsJ-like helix-turn-helix" evidence="1">
    <location>
        <begin position="12"/>
        <end position="60"/>
    </location>
</feature>
<dbReference type="InterPro" id="IPR010921">
    <property type="entry name" value="Trp_repressor/repl_initiator"/>
</dbReference>
<dbReference type="RefSeq" id="WP_397089802.1">
    <property type="nucleotide sequence ID" value="NZ_JBITGY010000013.1"/>
</dbReference>
<dbReference type="SUPFAM" id="SSF48295">
    <property type="entry name" value="TrpR-like"/>
    <property type="match status" value="1"/>
</dbReference>
<evidence type="ECO:0000313" key="3">
    <source>
        <dbReference type="Proteomes" id="UP001612741"/>
    </source>
</evidence>
<sequence length="116" mass="12627">MPRPPALPVGDKLTLVMGVLTGKWTVAEAARRARVSDQSILNWRRQFIEGGRIGLEPGGGNRVTQREADLLAEVDRLKKALGETCLELSVWRNLVRHGDGAATSDADDSRQGNGPR</sequence>
<gene>
    <name evidence="2" type="ORF">ACIBG2_42125</name>
</gene>
<accession>A0ABW7Z7G3</accession>
<dbReference type="Pfam" id="PF13518">
    <property type="entry name" value="HTH_28"/>
    <property type="match status" value="1"/>
</dbReference>
<reference evidence="2 3" key="1">
    <citation type="submission" date="2024-10" db="EMBL/GenBank/DDBJ databases">
        <title>The Natural Products Discovery Center: Release of the First 8490 Sequenced Strains for Exploring Actinobacteria Biosynthetic Diversity.</title>
        <authorList>
            <person name="Kalkreuter E."/>
            <person name="Kautsar S.A."/>
            <person name="Yang D."/>
            <person name="Bader C.D."/>
            <person name="Teijaro C.N."/>
            <person name="Fluegel L."/>
            <person name="Davis C.M."/>
            <person name="Simpson J.R."/>
            <person name="Lauterbach L."/>
            <person name="Steele A.D."/>
            <person name="Gui C."/>
            <person name="Meng S."/>
            <person name="Li G."/>
            <person name="Viehrig K."/>
            <person name="Ye F."/>
            <person name="Su P."/>
            <person name="Kiefer A.F."/>
            <person name="Nichols A."/>
            <person name="Cepeda A.J."/>
            <person name="Yan W."/>
            <person name="Fan B."/>
            <person name="Jiang Y."/>
            <person name="Adhikari A."/>
            <person name="Zheng C.-J."/>
            <person name="Schuster L."/>
            <person name="Cowan T.M."/>
            <person name="Smanski M.J."/>
            <person name="Chevrette M.G."/>
            <person name="De Carvalho L.P.S."/>
            <person name="Shen B."/>
        </authorList>
    </citation>
    <scope>NUCLEOTIDE SEQUENCE [LARGE SCALE GENOMIC DNA]</scope>
    <source>
        <strain evidence="2 3">NPDC050545</strain>
    </source>
</reference>